<feature type="compositionally biased region" description="Low complexity" evidence="1">
    <location>
        <begin position="1723"/>
        <end position="1736"/>
    </location>
</feature>
<feature type="region of interest" description="Disordered" evidence="1">
    <location>
        <begin position="1303"/>
        <end position="1366"/>
    </location>
</feature>
<dbReference type="Proteomes" id="UP000274922">
    <property type="component" value="Unassembled WGS sequence"/>
</dbReference>
<feature type="region of interest" description="Disordered" evidence="1">
    <location>
        <begin position="48"/>
        <end position="107"/>
    </location>
</feature>
<feature type="compositionally biased region" description="Basic residues" evidence="1">
    <location>
        <begin position="1230"/>
        <end position="1243"/>
    </location>
</feature>
<feature type="compositionally biased region" description="Low complexity" evidence="1">
    <location>
        <begin position="65"/>
        <end position="77"/>
    </location>
</feature>
<feature type="region of interest" description="Disordered" evidence="1">
    <location>
        <begin position="145"/>
        <end position="173"/>
    </location>
</feature>
<feature type="compositionally biased region" description="Pro residues" evidence="1">
    <location>
        <begin position="507"/>
        <end position="519"/>
    </location>
</feature>
<gene>
    <name evidence="2" type="ORF">CXG81DRAFT_17171</name>
</gene>
<name>A0A4P9XCZ9_9FUNG</name>
<feature type="compositionally biased region" description="Acidic residues" evidence="1">
    <location>
        <begin position="1740"/>
        <end position="1755"/>
    </location>
</feature>
<evidence type="ECO:0000313" key="2">
    <source>
        <dbReference type="EMBL" id="RKP03322.1"/>
    </source>
</evidence>
<feature type="compositionally biased region" description="Low complexity" evidence="1">
    <location>
        <begin position="1303"/>
        <end position="1326"/>
    </location>
</feature>
<dbReference type="PANTHER" id="PTHR48148">
    <property type="entry name" value="KERATINOCYTE PROLINE-RICH PROTEIN"/>
    <property type="match status" value="1"/>
</dbReference>
<dbReference type="PANTHER" id="PTHR48148:SF2">
    <property type="entry name" value="PA14 DOMAIN-CONTAINING PROTEIN"/>
    <property type="match status" value="1"/>
</dbReference>
<feature type="region of interest" description="Disordered" evidence="1">
    <location>
        <begin position="1696"/>
        <end position="1767"/>
    </location>
</feature>
<evidence type="ECO:0000256" key="1">
    <source>
        <dbReference type="SAM" id="MobiDB-lite"/>
    </source>
</evidence>
<feature type="compositionally biased region" description="Basic residues" evidence="1">
    <location>
        <begin position="1708"/>
        <end position="1719"/>
    </location>
</feature>
<organism evidence="2 3">
    <name type="scientific">Caulochytrium protostelioides</name>
    <dbReference type="NCBI Taxonomy" id="1555241"/>
    <lineage>
        <taxon>Eukaryota</taxon>
        <taxon>Fungi</taxon>
        <taxon>Fungi incertae sedis</taxon>
        <taxon>Chytridiomycota</taxon>
        <taxon>Chytridiomycota incertae sedis</taxon>
        <taxon>Chytridiomycetes</taxon>
        <taxon>Caulochytriales</taxon>
        <taxon>Caulochytriaceae</taxon>
        <taxon>Caulochytrium</taxon>
    </lineage>
</organism>
<reference evidence="3" key="1">
    <citation type="journal article" date="2018" name="Nat. Microbiol.">
        <title>Leveraging single-cell genomics to expand the fungal tree of life.</title>
        <authorList>
            <person name="Ahrendt S.R."/>
            <person name="Quandt C.A."/>
            <person name="Ciobanu D."/>
            <person name="Clum A."/>
            <person name="Salamov A."/>
            <person name="Andreopoulos B."/>
            <person name="Cheng J.F."/>
            <person name="Woyke T."/>
            <person name="Pelin A."/>
            <person name="Henrissat B."/>
            <person name="Reynolds N.K."/>
            <person name="Benny G.L."/>
            <person name="Smith M.E."/>
            <person name="James T.Y."/>
            <person name="Grigoriev I.V."/>
        </authorList>
    </citation>
    <scope>NUCLEOTIDE SEQUENCE [LARGE SCALE GENOMIC DNA]</scope>
    <source>
        <strain evidence="3">ATCC 52028</strain>
    </source>
</reference>
<feature type="compositionally biased region" description="Basic and acidic residues" evidence="1">
    <location>
        <begin position="1207"/>
        <end position="1229"/>
    </location>
</feature>
<feature type="region of interest" description="Disordered" evidence="1">
    <location>
        <begin position="498"/>
        <end position="522"/>
    </location>
</feature>
<feature type="region of interest" description="Disordered" evidence="1">
    <location>
        <begin position="1115"/>
        <end position="1286"/>
    </location>
</feature>
<protein>
    <submittedName>
        <fullName evidence="2">Uncharacterized protein</fullName>
    </submittedName>
</protein>
<feature type="compositionally biased region" description="Low complexity" evidence="1">
    <location>
        <begin position="1135"/>
        <end position="1153"/>
    </location>
</feature>
<accession>A0A4P9XCZ9</accession>
<evidence type="ECO:0000313" key="3">
    <source>
        <dbReference type="Proteomes" id="UP000274922"/>
    </source>
</evidence>
<keyword evidence="3" id="KW-1185">Reference proteome</keyword>
<sequence length="1767" mass="184401">MRAAASARGLHIDVPVTSLWHPAHQTRIQTLATLIWNASVATLTATQTGAGDGGDGAGGDHDARGAAATDAAGGAKPPAVPPGASVHGQADAAASYRPARSRSRHLTPTTSALKAILPDLYQQFGGHLAAAAAAAAAEADAAAAPAATPWSTPEHPAASTYGDPSTWPRPGGARARRDAGVLLLHGMQYSLALLAAMRQAAGAAAGHDLAQHHHRLLLVCFLLFARLVRHLGPGALLAVAQHWQHPGDPAVDPAGPLSVGATAMPDVLANTLAQLLLPTPALRQRPHVSAVLDWHVAALQRGWLASMAPWPRRSPGDPRADRVTRLLRIALVDRFLRRWIRILTADAAPPALPYLARLPHDHRRVVLHALVRFMAFVPVCPERDDAAARAPINGSMAARPPQVLRHIRMLRSPLQLIRQLVQVVLTLAHQHDAAAAEILATLDAMGRALLGTGTAAAAAAPSSPATPDRRGARGALGLAASVIHLDPWDAAASVAPSLSLSRSPSSPSRPPPPPPPPPRALAHTTGALLVALTVAIAPADRSRHAVQEPDLAPLQRWVRALAAPEAAAPRTDRLSGSDRRAVAAWALHLVTSLRHAEPTWPAWTRFFQTMHRDDDIGDATDAPRLRWRPILAQSTIQALLVPPEPTAPLFLLTTIAWWLMRVPPPRCPPPPIRRHGGSHADADADADADVDVDAGADDAATDGTSRELYACVLALLASPRQDVVDLAARALARADAGHAPSGTRGPAAASAPHPYDGLRRALQRELRHVASDGPAHATVTAATAPRRTRDARLGLCQWTAALTWWVVAARAPPRDLLLEHASARDDASLVETPLTAMLLEPQRGSTPTSVARAAAPPSPWAMAWCASFGRWLNAAMLAQTQTLAWKIASRDPRLPGAMTAVALLADVLIVFLDTLRALHLVLPVAAPAAVASPTATATAVVVVAYPLIDRALLAAVLPAMAQLRWGPSDTLRLAVAAAAARLLGHDTPWTRLPASPGVRLAAQPDDTTLLLLLCAGVLPPVPSDLDTGTVDSPGGDLRAGRRAIPVSSRRAALRRRLQTAAALVAGHADAHLASTTPVGAALGALQRDAMRVASRYAADAARYVRRILDDAVADGRSTRRRHDADGAGHATHPRAAASPSPSPSSSASDASLSVLGTAVWDAQPRPPPSPLPPSPAMTPQRPPPPPPSPPAMGAPGPQGRASTASSRPDRPDRQNHPDHRDLAERQDHRTRVRRPMRRPRRKERSPASRRPATGPDPLAAPSADPVERPTMKASAPWSPLGPPAIPLLQRSARAPIPDAVAVVPALSSSSSSPPAPSASSPVHLSPSHPPSPPPRRTLSPARPVVPSASAVQAVAPTPAPPAAPAGFTQDELDIAELQNTTAPGQHGHVDLDAFLAKNRLVGFGDTASPRMEAEPLFASTASGPDAPAEVRATEDCMNEGAAASSVTADAAGVAWAARDPVSPKASLRRTLQRSPHSASRLAASMQRASLRRAAHDAGLSLTAARGHRRLPVDRDADRGADGIVPPRDPAEAAAVAQAVLAALVFSDAPPDAATRGAPAAASIPYAGPGARARLRPLHPALRAALLADGACLFWERVASLVLVPPASLQRVVADLAASRPPASAAASAAPAAGVLRAVHQHFAPLSAALDRVAQRARGRRRPPGPEPTWGGLTLAQAGVLVRDQILLRSARPLAATQAGSVASVPHAHGSHRFSLRRPPRPASPHAARAASPSRGRPLADDENDENDDDDDDDDDAHPLAFLDLPIA</sequence>
<dbReference type="STRING" id="1555241.A0A4P9XCZ9"/>
<feature type="compositionally biased region" description="Low complexity" evidence="1">
    <location>
        <begin position="1336"/>
        <end position="1356"/>
    </location>
</feature>
<proteinExistence type="predicted"/>
<dbReference type="EMBL" id="ML014125">
    <property type="protein sequence ID" value="RKP03322.1"/>
    <property type="molecule type" value="Genomic_DNA"/>
</dbReference>
<feature type="compositionally biased region" description="Pro residues" evidence="1">
    <location>
        <begin position="1164"/>
        <end position="1192"/>
    </location>
</feature>